<keyword evidence="2" id="KW-1133">Transmembrane helix</keyword>
<name>A0A0A9F2A2_ARUDO</name>
<accession>A0A0A9F2A2</accession>
<feature type="region of interest" description="Disordered" evidence="1">
    <location>
        <begin position="1"/>
        <end position="27"/>
    </location>
</feature>
<dbReference type="AlphaFoldDB" id="A0A0A9F2A2"/>
<protein>
    <submittedName>
        <fullName evidence="3">Uncharacterized protein</fullName>
    </submittedName>
</protein>
<proteinExistence type="predicted"/>
<feature type="transmembrane region" description="Helical" evidence="2">
    <location>
        <begin position="90"/>
        <end position="108"/>
    </location>
</feature>
<evidence type="ECO:0000256" key="1">
    <source>
        <dbReference type="SAM" id="MobiDB-lite"/>
    </source>
</evidence>
<organism evidence="3">
    <name type="scientific">Arundo donax</name>
    <name type="common">Giant reed</name>
    <name type="synonym">Donax arundinaceus</name>
    <dbReference type="NCBI Taxonomy" id="35708"/>
    <lineage>
        <taxon>Eukaryota</taxon>
        <taxon>Viridiplantae</taxon>
        <taxon>Streptophyta</taxon>
        <taxon>Embryophyta</taxon>
        <taxon>Tracheophyta</taxon>
        <taxon>Spermatophyta</taxon>
        <taxon>Magnoliopsida</taxon>
        <taxon>Liliopsida</taxon>
        <taxon>Poales</taxon>
        <taxon>Poaceae</taxon>
        <taxon>PACMAD clade</taxon>
        <taxon>Arundinoideae</taxon>
        <taxon>Arundineae</taxon>
        <taxon>Arundo</taxon>
    </lineage>
</organism>
<keyword evidence="2" id="KW-0812">Transmembrane</keyword>
<reference evidence="3" key="1">
    <citation type="submission" date="2014-09" db="EMBL/GenBank/DDBJ databases">
        <authorList>
            <person name="Magalhaes I.L.F."/>
            <person name="Oliveira U."/>
            <person name="Santos F.R."/>
            <person name="Vidigal T.H.D.A."/>
            <person name="Brescovit A.D."/>
            <person name="Santos A.J."/>
        </authorList>
    </citation>
    <scope>NUCLEOTIDE SEQUENCE</scope>
    <source>
        <tissue evidence="3">Shoot tissue taken approximately 20 cm above the soil surface</tissue>
    </source>
</reference>
<evidence type="ECO:0000313" key="3">
    <source>
        <dbReference type="EMBL" id="JAE04266.1"/>
    </source>
</evidence>
<sequence length="118" mass="12480">MRPSGAEASMAPDAAPHGGRDVGDGVLDEGEVGAVQGCSSVPRKEVVVVARYTPAPMRRIWRLRRLHGSACLGTAATSATAVTIASGSKVHVCVSVAFVLPQFVFVCAGRRHRQRPFR</sequence>
<dbReference type="EMBL" id="GBRH01193630">
    <property type="protein sequence ID" value="JAE04266.1"/>
    <property type="molecule type" value="Transcribed_RNA"/>
</dbReference>
<reference evidence="3" key="2">
    <citation type="journal article" date="2015" name="Data Brief">
        <title>Shoot transcriptome of the giant reed, Arundo donax.</title>
        <authorList>
            <person name="Barrero R.A."/>
            <person name="Guerrero F.D."/>
            <person name="Moolhuijzen P."/>
            <person name="Goolsby J.A."/>
            <person name="Tidwell J."/>
            <person name="Bellgard S.E."/>
            <person name="Bellgard M.I."/>
        </authorList>
    </citation>
    <scope>NUCLEOTIDE SEQUENCE</scope>
    <source>
        <tissue evidence="3">Shoot tissue taken approximately 20 cm above the soil surface</tissue>
    </source>
</reference>
<evidence type="ECO:0000256" key="2">
    <source>
        <dbReference type="SAM" id="Phobius"/>
    </source>
</evidence>
<keyword evidence="2" id="KW-0472">Membrane</keyword>
<feature type="transmembrane region" description="Helical" evidence="2">
    <location>
        <begin position="66"/>
        <end position="84"/>
    </location>
</feature>